<evidence type="ECO:0000256" key="2">
    <source>
        <dbReference type="ARBA" id="ARBA00007706"/>
    </source>
</evidence>
<feature type="site" description="Interaction with galactose moiety of substrate glycoprotein" evidence="12">
    <location>
        <position position="200"/>
    </location>
</feature>
<comment type="subcellular location">
    <subcellularLocation>
        <location evidence="1 13">Golgi apparatus membrane</location>
        <topology evidence="1 13">Single-pass type II membrane protein</topology>
    </subcellularLocation>
</comment>
<keyword evidence="9" id="KW-0472">Membrane</keyword>
<evidence type="ECO:0000313" key="16">
    <source>
        <dbReference type="Proteomes" id="UP001418222"/>
    </source>
</evidence>
<dbReference type="InterPro" id="IPR005027">
    <property type="entry name" value="Glyco_trans_43"/>
</dbReference>
<keyword evidence="8 13" id="KW-0333">Golgi apparatus</keyword>
<evidence type="ECO:0000256" key="7">
    <source>
        <dbReference type="ARBA" id="ARBA00022989"/>
    </source>
</evidence>
<keyword evidence="6 13" id="KW-0735">Signal-anchor</keyword>
<dbReference type="GO" id="GO:0071555">
    <property type="term" value="P:cell wall organization"/>
    <property type="evidence" value="ECO:0007669"/>
    <property type="project" value="UniProtKB-KW"/>
</dbReference>
<proteinExistence type="inferred from homology"/>
<dbReference type="Gene3D" id="3.90.550.10">
    <property type="entry name" value="Spore Coat Polysaccharide Biosynthesis Protein SpsA, Chain A"/>
    <property type="match status" value="1"/>
</dbReference>
<protein>
    <recommendedName>
        <fullName evidence="13">Glycosyltransferases</fullName>
        <ecNumber evidence="13">2.4.-.-</ecNumber>
    </recommendedName>
</protein>
<feature type="region of interest" description="Disordered" evidence="14">
    <location>
        <begin position="224"/>
        <end position="243"/>
    </location>
</feature>
<dbReference type="EC" id="2.4.-.-" evidence="13"/>
<keyword evidence="5" id="KW-0812">Transmembrane</keyword>
<evidence type="ECO:0000256" key="4">
    <source>
        <dbReference type="ARBA" id="ARBA00022679"/>
    </source>
</evidence>
<evidence type="ECO:0000256" key="6">
    <source>
        <dbReference type="ARBA" id="ARBA00022968"/>
    </source>
</evidence>
<evidence type="ECO:0000256" key="3">
    <source>
        <dbReference type="ARBA" id="ARBA00022676"/>
    </source>
</evidence>
<reference evidence="15 16" key="1">
    <citation type="journal article" date="2022" name="Nat. Plants">
        <title>Genomes of leafy and leafless Platanthera orchids illuminate the evolution of mycoheterotrophy.</title>
        <authorList>
            <person name="Li M.H."/>
            <person name="Liu K.W."/>
            <person name="Li Z."/>
            <person name="Lu H.C."/>
            <person name="Ye Q.L."/>
            <person name="Zhang D."/>
            <person name="Wang J.Y."/>
            <person name="Li Y.F."/>
            <person name="Zhong Z.M."/>
            <person name="Liu X."/>
            <person name="Yu X."/>
            <person name="Liu D.K."/>
            <person name="Tu X.D."/>
            <person name="Liu B."/>
            <person name="Hao Y."/>
            <person name="Liao X.Y."/>
            <person name="Jiang Y.T."/>
            <person name="Sun W.H."/>
            <person name="Chen J."/>
            <person name="Chen Y.Q."/>
            <person name="Ai Y."/>
            <person name="Zhai J.W."/>
            <person name="Wu S.S."/>
            <person name="Zhou Z."/>
            <person name="Hsiao Y.Y."/>
            <person name="Wu W.L."/>
            <person name="Chen Y.Y."/>
            <person name="Lin Y.F."/>
            <person name="Hsu J.L."/>
            <person name="Li C.Y."/>
            <person name="Wang Z.W."/>
            <person name="Zhao X."/>
            <person name="Zhong W.Y."/>
            <person name="Ma X.K."/>
            <person name="Ma L."/>
            <person name="Huang J."/>
            <person name="Chen G.Z."/>
            <person name="Huang M.Z."/>
            <person name="Huang L."/>
            <person name="Peng D.H."/>
            <person name="Luo Y.B."/>
            <person name="Zou S.Q."/>
            <person name="Chen S.P."/>
            <person name="Lan S."/>
            <person name="Tsai W.C."/>
            <person name="Van de Peer Y."/>
            <person name="Liu Z.J."/>
        </authorList>
    </citation>
    <scope>NUCLEOTIDE SEQUENCE [LARGE SCALE GENOMIC DNA]</scope>
    <source>
        <strain evidence="15">Lor287</strain>
    </source>
</reference>
<evidence type="ECO:0000256" key="8">
    <source>
        <dbReference type="ARBA" id="ARBA00023034"/>
    </source>
</evidence>
<dbReference type="EMBL" id="JBBWWQ010000009">
    <property type="protein sequence ID" value="KAK8939229.1"/>
    <property type="molecule type" value="Genomic_DNA"/>
</dbReference>
<sequence>MGFFTGFAPSSTTVSPLSVGQHHSTDIRIIKISEVENKNNRWEPAPTMNSSVSENDEGDGEFGIRQQLIIITTADSHDPLQEAFLWRLGQTLRLVPLPLLWIIVEAYANAPETEKRLRGSGVMYRHITYKGNFTAADTVYHQRNIALNHVEHHRLNGIVHFAGAFNIYTVQFFEEIRRVQVFGTWPVAMVSASRKRIVIEGPICSSSRVIGWQSKELGGANVLSREPVSSTKSGDGKEDGGAPARINISGFSFNSTILWDPERWGRPSSIPDSSQDSIRFVHQFAREDETKIRAIPADCSRVMMWHLHILRPITF</sequence>
<keyword evidence="4 13" id="KW-0808">Transferase</keyword>
<keyword evidence="7" id="KW-1133">Transmembrane helix</keyword>
<dbReference type="SUPFAM" id="SSF53448">
    <property type="entry name" value="Nucleotide-diphospho-sugar transferases"/>
    <property type="match status" value="1"/>
</dbReference>
<comment type="caution">
    <text evidence="15">The sequence shown here is derived from an EMBL/GenBank/DDBJ whole genome shotgun (WGS) entry which is preliminary data.</text>
</comment>
<dbReference type="GO" id="GO:0042285">
    <property type="term" value="F:xylosyltransferase activity"/>
    <property type="evidence" value="ECO:0007669"/>
    <property type="project" value="TreeGrafter"/>
</dbReference>
<evidence type="ECO:0000256" key="13">
    <source>
        <dbReference type="RuleBase" id="RU363127"/>
    </source>
</evidence>
<accession>A0AAP0BIH4</accession>
<comment type="function">
    <text evidence="13">Involved in the synthesis of glucuronoxylan hemicellulose in secondary cell walls.</text>
</comment>
<organism evidence="15 16">
    <name type="scientific">Platanthera zijinensis</name>
    <dbReference type="NCBI Taxonomy" id="2320716"/>
    <lineage>
        <taxon>Eukaryota</taxon>
        <taxon>Viridiplantae</taxon>
        <taxon>Streptophyta</taxon>
        <taxon>Embryophyta</taxon>
        <taxon>Tracheophyta</taxon>
        <taxon>Spermatophyta</taxon>
        <taxon>Magnoliopsida</taxon>
        <taxon>Liliopsida</taxon>
        <taxon>Asparagales</taxon>
        <taxon>Orchidaceae</taxon>
        <taxon>Orchidoideae</taxon>
        <taxon>Orchideae</taxon>
        <taxon>Orchidinae</taxon>
        <taxon>Platanthera</taxon>
    </lineage>
</organism>
<dbReference type="GO" id="GO:0010417">
    <property type="term" value="P:glucuronoxylan biosynthetic process"/>
    <property type="evidence" value="ECO:0007669"/>
    <property type="project" value="TreeGrafter"/>
</dbReference>
<evidence type="ECO:0000256" key="14">
    <source>
        <dbReference type="SAM" id="MobiDB-lite"/>
    </source>
</evidence>
<evidence type="ECO:0000256" key="10">
    <source>
        <dbReference type="ARBA" id="ARBA00023180"/>
    </source>
</evidence>
<comment type="similarity">
    <text evidence="2 13">Belongs to the glycosyltransferase 43 family.</text>
</comment>
<evidence type="ECO:0000256" key="11">
    <source>
        <dbReference type="ARBA" id="ARBA00023316"/>
    </source>
</evidence>
<keyword evidence="11 13" id="KW-0961">Cell wall biogenesis/degradation</keyword>
<dbReference type="Proteomes" id="UP001418222">
    <property type="component" value="Unassembled WGS sequence"/>
</dbReference>
<dbReference type="PANTHER" id="PTHR10896:SF59">
    <property type="entry name" value="BETA-1,4-XYLOSYLTRANSFERASE IRX9"/>
    <property type="match status" value="1"/>
</dbReference>
<dbReference type="PANTHER" id="PTHR10896">
    <property type="entry name" value="GALACTOSYLGALACTOSYLXYLOSYLPROTEIN 3-BETA-GLUCURONOSYLTRANSFERASE BETA-1,3-GLUCURONYLTRANSFERASE"/>
    <property type="match status" value="1"/>
</dbReference>
<evidence type="ECO:0000256" key="12">
    <source>
        <dbReference type="PIRSR" id="PIRSR605027-4"/>
    </source>
</evidence>
<keyword evidence="3" id="KW-0328">Glycosyltransferase</keyword>
<name>A0AAP0BIH4_9ASPA</name>
<evidence type="ECO:0000256" key="5">
    <source>
        <dbReference type="ARBA" id="ARBA00022692"/>
    </source>
</evidence>
<dbReference type="AlphaFoldDB" id="A0AAP0BIH4"/>
<keyword evidence="10" id="KW-0325">Glycoprotein</keyword>
<dbReference type="GO" id="GO:0009834">
    <property type="term" value="P:plant-type secondary cell wall biogenesis"/>
    <property type="evidence" value="ECO:0007669"/>
    <property type="project" value="TreeGrafter"/>
</dbReference>
<keyword evidence="16" id="KW-1185">Reference proteome</keyword>
<dbReference type="Pfam" id="PF03360">
    <property type="entry name" value="Glyco_transf_43"/>
    <property type="match status" value="1"/>
</dbReference>
<dbReference type="InterPro" id="IPR029044">
    <property type="entry name" value="Nucleotide-diphossugar_trans"/>
</dbReference>
<evidence type="ECO:0000256" key="1">
    <source>
        <dbReference type="ARBA" id="ARBA00004323"/>
    </source>
</evidence>
<evidence type="ECO:0000256" key="9">
    <source>
        <dbReference type="ARBA" id="ARBA00023136"/>
    </source>
</evidence>
<gene>
    <name evidence="15" type="ORF">KSP39_PZI011583</name>
</gene>
<dbReference type="GO" id="GO:0015018">
    <property type="term" value="F:galactosylgalactosylxylosylprotein 3-beta-glucuronosyltransferase activity"/>
    <property type="evidence" value="ECO:0007669"/>
    <property type="project" value="InterPro"/>
</dbReference>
<dbReference type="GO" id="GO:0000139">
    <property type="term" value="C:Golgi membrane"/>
    <property type="evidence" value="ECO:0007669"/>
    <property type="project" value="UniProtKB-SubCell"/>
</dbReference>
<evidence type="ECO:0000313" key="15">
    <source>
        <dbReference type="EMBL" id="KAK8939229.1"/>
    </source>
</evidence>